<dbReference type="AlphaFoldDB" id="A0A4Z2EYF4"/>
<name>A0A4Z2EYF4_9TELE</name>
<evidence type="ECO:0000313" key="1">
    <source>
        <dbReference type="EMBL" id="TNN33997.1"/>
    </source>
</evidence>
<sequence length="142" mass="14990">MCCREAPCETQRTLLAAMNQTVRNVLVDAETAAGFSPGVPTAAGTASRPSTSHLGPLMSVPLGFGRRSGASPHGHDVAKCKSRLLKIFFRKLRVVSGPTGHHRAAAVSTGNRRLTIASLCFRQTSYPTLSATQPGVNIIPPL</sequence>
<protein>
    <submittedName>
        <fullName evidence="1">Uncharacterized protein</fullName>
    </submittedName>
</protein>
<keyword evidence="2" id="KW-1185">Reference proteome</keyword>
<dbReference type="EMBL" id="SRLO01002067">
    <property type="protein sequence ID" value="TNN33997.1"/>
    <property type="molecule type" value="Genomic_DNA"/>
</dbReference>
<accession>A0A4Z2EYF4</accession>
<comment type="caution">
    <text evidence="1">The sequence shown here is derived from an EMBL/GenBank/DDBJ whole genome shotgun (WGS) entry which is preliminary data.</text>
</comment>
<organism evidence="1 2">
    <name type="scientific">Liparis tanakae</name>
    <name type="common">Tanaka's snailfish</name>
    <dbReference type="NCBI Taxonomy" id="230148"/>
    <lineage>
        <taxon>Eukaryota</taxon>
        <taxon>Metazoa</taxon>
        <taxon>Chordata</taxon>
        <taxon>Craniata</taxon>
        <taxon>Vertebrata</taxon>
        <taxon>Euteleostomi</taxon>
        <taxon>Actinopterygii</taxon>
        <taxon>Neopterygii</taxon>
        <taxon>Teleostei</taxon>
        <taxon>Neoteleostei</taxon>
        <taxon>Acanthomorphata</taxon>
        <taxon>Eupercaria</taxon>
        <taxon>Perciformes</taxon>
        <taxon>Cottioidei</taxon>
        <taxon>Cottales</taxon>
        <taxon>Liparidae</taxon>
        <taxon>Liparis</taxon>
    </lineage>
</organism>
<gene>
    <name evidence="1" type="ORF">EYF80_055838</name>
</gene>
<proteinExistence type="predicted"/>
<dbReference type="Proteomes" id="UP000314294">
    <property type="component" value="Unassembled WGS sequence"/>
</dbReference>
<evidence type="ECO:0000313" key="2">
    <source>
        <dbReference type="Proteomes" id="UP000314294"/>
    </source>
</evidence>
<reference evidence="1 2" key="1">
    <citation type="submission" date="2019-03" db="EMBL/GenBank/DDBJ databases">
        <title>First draft genome of Liparis tanakae, snailfish: a comprehensive survey of snailfish specific genes.</title>
        <authorList>
            <person name="Kim W."/>
            <person name="Song I."/>
            <person name="Jeong J.-H."/>
            <person name="Kim D."/>
            <person name="Kim S."/>
            <person name="Ryu S."/>
            <person name="Song J.Y."/>
            <person name="Lee S.K."/>
        </authorList>
    </citation>
    <scope>NUCLEOTIDE SEQUENCE [LARGE SCALE GENOMIC DNA]</scope>
    <source>
        <tissue evidence="1">Muscle</tissue>
    </source>
</reference>